<dbReference type="SUPFAM" id="SSF109854">
    <property type="entry name" value="DinB/YfiT-like putative metalloenzymes"/>
    <property type="match status" value="1"/>
</dbReference>
<dbReference type="EMBL" id="CP014989">
    <property type="protein sequence ID" value="ANS79750.1"/>
    <property type="molecule type" value="Genomic_DNA"/>
</dbReference>
<dbReference type="NCBIfam" id="TIGR03083">
    <property type="entry name" value="maleylpyruvate isomerase family mycothiol-dependent enzyme"/>
    <property type="match status" value="1"/>
</dbReference>
<evidence type="ECO:0000313" key="3">
    <source>
        <dbReference type="Proteomes" id="UP000092482"/>
    </source>
</evidence>
<reference evidence="2 3" key="1">
    <citation type="submission" date="2016-03" db="EMBL/GenBank/DDBJ databases">
        <title>Shallow-sea hydrothermal system.</title>
        <authorList>
            <person name="Tang K."/>
        </authorList>
    </citation>
    <scope>NUCLEOTIDE SEQUENCE [LARGE SCALE GENOMIC DNA]</scope>
    <source>
        <strain evidence="2 3">JLT9</strain>
    </source>
</reference>
<dbReference type="STRING" id="1758689.SGUI_2354"/>
<sequence>MNHTAQSFADRAAQFTLVVRGVEGRWDASSPCAGWSARDVVAHVIETQRDFLGQQGFDLGLAPDLGDPGRAWAEHAEQACDILLQDGVAEREYDGYFGPTTLGATMADFYGWDLVIHASDVARATGQPWSVDEEQAAALTATADGWGEALYSAGICAPPLEVSDDASPTDRLLARLGRDPDWSSEQQS</sequence>
<feature type="domain" description="Mycothiol-dependent maleylpyruvate isomerase metal-binding" evidence="1">
    <location>
        <begin position="12"/>
        <end position="54"/>
    </location>
</feature>
<dbReference type="NCBIfam" id="TIGR03086">
    <property type="entry name" value="TIGR03086 family metal-binding protein"/>
    <property type="match status" value="1"/>
</dbReference>
<dbReference type="KEGG" id="serj:SGUI_2354"/>
<gene>
    <name evidence="2" type="ORF">SGUI_2354</name>
</gene>
<evidence type="ECO:0000259" key="1">
    <source>
        <dbReference type="Pfam" id="PF11716"/>
    </source>
</evidence>
<dbReference type="InterPro" id="IPR024344">
    <property type="entry name" value="MDMPI_metal-binding"/>
</dbReference>
<dbReference type="InterPro" id="IPR017517">
    <property type="entry name" value="Maleyloyr_isom"/>
</dbReference>
<keyword evidence="3" id="KW-1185">Reference proteome</keyword>
<protein>
    <recommendedName>
        <fullName evidence="1">Mycothiol-dependent maleylpyruvate isomerase metal-binding domain-containing protein</fullName>
    </recommendedName>
</protein>
<dbReference type="AlphaFoldDB" id="A0A1B1NE99"/>
<name>A0A1B1NE99_9MICO</name>
<organism evidence="2 3">
    <name type="scientific">Serinicoccus hydrothermalis</name>
    <dbReference type="NCBI Taxonomy" id="1758689"/>
    <lineage>
        <taxon>Bacteria</taxon>
        <taxon>Bacillati</taxon>
        <taxon>Actinomycetota</taxon>
        <taxon>Actinomycetes</taxon>
        <taxon>Micrococcales</taxon>
        <taxon>Ornithinimicrobiaceae</taxon>
        <taxon>Serinicoccus</taxon>
    </lineage>
</organism>
<accession>A0A1B1NE99</accession>
<dbReference type="Pfam" id="PF11716">
    <property type="entry name" value="MDMPI_N"/>
    <property type="match status" value="1"/>
</dbReference>
<proteinExistence type="predicted"/>
<dbReference type="RefSeq" id="WP_066640589.1">
    <property type="nucleotide sequence ID" value="NZ_CP014989.1"/>
</dbReference>
<dbReference type="Proteomes" id="UP000092482">
    <property type="component" value="Chromosome"/>
</dbReference>
<dbReference type="GO" id="GO:0046872">
    <property type="term" value="F:metal ion binding"/>
    <property type="evidence" value="ECO:0007669"/>
    <property type="project" value="InterPro"/>
</dbReference>
<dbReference type="Gene3D" id="1.20.120.450">
    <property type="entry name" value="dinb family like domain"/>
    <property type="match status" value="1"/>
</dbReference>
<dbReference type="InterPro" id="IPR034660">
    <property type="entry name" value="DinB/YfiT-like"/>
</dbReference>
<evidence type="ECO:0000313" key="2">
    <source>
        <dbReference type="EMBL" id="ANS79750.1"/>
    </source>
</evidence>
<dbReference type="InterPro" id="IPR017520">
    <property type="entry name" value="CHP03086"/>
</dbReference>